<dbReference type="RefSeq" id="XP_038052669.1">
    <property type="nucleotide sequence ID" value="XM_038196741.1"/>
</dbReference>
<evidence type="ECO:0000256" key="1">
    <source>
        <dbReference type="ARBA" id="ARBA00004141"/>
    </source>
</evidence>
<dbReference type="SUPFAM" id="SSF48652">
    <property type="entry name" value="Tetraspanin"/>
    <property type="match status" value="1"/>
</dbReference>
<evidence type="ECO:0000313" key="8">
    <source>
        <dbReference type="Proteomes" id="UP000887568"/>
    </source>
</evidence>
<keyword evidence="3 6" id="KW-0812">Transmembrane</keyword>
<keyword evidence="8" id="KW-1185">Reference proteome</keyword>
<evidence type="ECO:0000256" key="6">
    <source>
        <dbReference type="RuleBase" id="RU361218"/>
    </source>
</evidence>
<accession>A0A913ZMT6</accession>
<feature type="transmembrane region" description="Helical" evidence="6">
    <location>
        <begin position="96"/>
        <end position="122"/>
    </location>
</feature>
<dbReference type="InterPro" id="IPR018499">
    <property type="entry name" value="Tetraspanin/Peripherin"/>
</dbReference>
<dbReference type="InterPro" id="IPR000301">
    <property type="entry name" value="Tetraspanin_animals"/>
</dbReference>
<evidence type="ECO:0000256" key="2">
    <source>
        <dbReference type="ARBA" id="ARBA00006840"/>
    </source>
</evidence>
<dbReference type="PRINTS" id="PR00259">
    <property type="entry name" value="TMFOUR"/>
</dbReference>
<dbReference type="InterPro" id="IPR008952">
    <property type="entry name" value="Tetraspanin_EC2_sf"/>
</dbReference>
<keyword evidence="5 6" id="KW-0472">Membrane</keyword>
<dbReference type="Pfam" id="PF00335">
    <property type="entry name" value="Tetraspanin"/>
    <property type="match status" value="1"/>
</dbReference>
<feature type="transmembrane region" description="Helical" evidence="6">
    <location>
        <begin position="56"/>
        <end position="84"/>
    </location>
</feature>
<comment type="similarity">
    <text evidence="2 6">Belongs to the tetraspanin (TM4SF) family.</text>
</comment>
<dbReference type="PANTHER" id="PTHR19282">
    <property type="entry name" value="TETRASPANIN"/>
    <property type="match status" value="1"/>
</dbReference>
<dbReference type="OrthoDB" id="9993879at2759"/>
<evidence type="ECO:0000256" key="4">
    <source>
        <dbReference type="ARBA" id="ARBA00022989"/>
    </source>
</evidence>
<dbReference type="Gene3D" id="1.10.1450.10">
    <property type="entry name" value="Tetraspanin"/>
    <property type="match status" value="1"/>
</dbReference>
<sequence length="302" mass="34103">MATTLERRRMHRGLKNSKCCSHVFNTLLLIAALGAIGVSVWIFLTVWSHPAREGALFIIGISYFVSNIVPAALGVIVILVTLVGMCGLCATHRCTLLWYFILLMVAFVLTIAGSVFNFIFYFELKGTIESSFLRNLKDEYGLYGGEEVTRSIDSVQREFECCGSLSYEEWRTSEWHALERIRYFRDTDAPIIPSSCCVTSSTSNETEPLDRVKCSALNSTYPNDFMYSQSCSGLLYSWLSLFALILAVACAVLFVTELMGVAACAVLFRRLGPVHYEEKKTMHRLRGDPDWDKRKRHAHSRV</sequence>
<reference evidence="7" key="1">
    <citation type="submission" date="2022-11" db="UniProtKB">
        <authorList>
            <consortium name="EnsemblMetazoa"/>
        </authorList>
    </citation>
    <scope>IDENTIFICATION</scope>
</reference>
<evidence type="ECO:0000256" key="3">
    <source>
        <dbReference type="ARBA" id="ARBA00022692"/>
    </source>
</evidence>
<dbReference type="AlphaFoldDB" id="A0A913ZMT6"/>
<feature type="transmembrane region" description="Helical" evidence="6">
    <location>
        <begin position="21"/>
        <end position="44"/>
    </location>
</feature>
<protein>
    <recommendedName>
        <fullName evidence="6">Tetraspanin</fullName>
    </recommendedName>
</protein>
<feature type="transmembrane region" description="Helical" evidence="6">
    <location>
        <begin position="235"/>
        <end position="268"/>
    </location>
</feature>
<evidence type="ECO:0000313" key="7">
    <source>
        <dbReference type="EnsemblMetazoa" id="XP_038052669.1"/>
    </source>
</evidence>
<dbReference type="EnsemblMetazoa" id="XM_038196741.1">
    <property type="protein sequence ID" value="XP_038052669.1"/>
    <property type="gene ID" value="LOC119725342"/>
</dbReference>
<dbReference type="GeneID" id="119725342"/>
<name>A0A913ZMT6_PATMI</name>
<dbReference type="OMA" id="RCTLLWY"/>
<evidence type="ECO:0000256" key="5">
    <source>
        <dbReference type="ARBA" id="ARBA00023136"/>
    </source>
</evidence>
<keyword evidence="4 6" id="KW-1133">Transmembrane helix</keyword>
<organism evidence="7 8">
    <name type="scientific">Patiria miniata</name>
    <name type="common">Bat star</name>
    <name type="synonym">Asterina miniata</name>
    <dbReference type="NCBI Taxonomy" id="46514"/>
    <lineage>
        <taxon>Eukaryota</taxon>
        <taxon>Metazoa</taxon>
        <taxon>Echinodermata</taxon>
        <taxon>Eleutherozoa</taxon>
        <taxon>Asterozoa</taxon>
        <taxon>Asteroidea</taxon>
        <taxon>Valvatacea</taxon>
        <taxon>Valvatida</taxon>
        <taxon>Asterinidae</taxon>
        <taxon>Patiria</taxon>
    </lineage>
</organism>
<dbReference type="GO" id="GO:0005886">
    <property type="term" value="C:plasma membrane"/>
    <property type="evidence" value="ECO:0007669"/>
    <property type="project" value="TreeGrafter"/>
</dbReference>
<dbReference type="Proteomes" id="UP000887568">
    <property type="component" value="Unplaced"/>
</dbReference>
<dbReference type="PANTHER" id="PTHR19282:SF544">
    <property type="entry name" value="TETRASPANIN"/>
    <property type="match status" value="1"/>
</dbReference>
<proteinExistence type="inferred from homology"/>
<dbReference type="PIRSF" id="PIRSF002419">
    <property type="entry name" value="Tetraspanin"/>
    <property type="match status" value="1"/>
</dbReference>
<comment type="subcellular location">
    <subcellularLocation>
        <location evidence="1 6">Membrane</location>
        <topology evidence="1 6">Multi-pass membrane protein</topology>
    </subcellularLocation>
</comment>